<evidence type="ECO:0000313" key="2">
    <source>
        <dbReference type="EMBL" id="KAF6270285.1"/>
    </source>
</evidence>
<feature type="region of interest" description="Disordered" evidence="1">
    <location>
        <begin position="112"/>
        <end position="163"/>
    </location>
</feature>
<accession>A0A7J7R2T8</accession>
<sequence>MAPAALAVVLTSPRFSATRLQDRALPHILELTPLPTRQQGRALPRILELTPLPTRQQGRALPRIPELTPLPLLRPRGQPGQAPARRVCRHRVTPQLRCTYHTHTHCVHIRVSHSSRCRRPTSEPEHASPSPCPCPQDTGPRPPRQMRHHPQAHRTALLGGSRF</sequence>
<dbReference type="Proteomes" id="UP000527355">
    <property type="component" value="Unassembled WGS sequence"/>
</dbReference>
<evidence type="ECO:0000256" key="1">
    <source>
        <dbReference type="SAM" id="MobiDB-lite"/>
    </source>
</evidence>
<organism evidence="2 3">
    <name type="scientific">Myotis myotis</name>
    <name type="common">Greater mouse-eared bat</name>
    <name type="synonym">Vespertilio myotis</name>
    <dbReference type="NCBI Taxonomy" id="51298"/>
    <lineage>
        <taxon>Eukaryota</taxon>
        <taxon>Metazoa</taxon>
        <taxon>Chordata</taxon>
        <taxon>Craniata</taxon>
        <taxon>Vertebrata</taxon>
        <taxon>Euteleostomi</taxon>
        <taxon>Mammalia</taxon>
        <taxon>Eutheria</taxon>
        <taxon>Laurasiatheria</taxon>
        <taxon>Chiroptera</taxon>
        <taxon>Yangochiroptera</taxon>
        <taxon>Vespertilionidae</taxon>
        <taxon>Myotis</taxon>
    </lineage>
</organism>
<name>A0A7J7R2T8_MYOMY</name>
<protein>
    <submittedName>
        <fullName evidence="2">Uncharacterized protein</fullName>
    </submittedName>
</protein>
<gene>
    <name evidence="2" type="ORF">mMyoMyo1_010925</name>
</gene>
<proteinExistence type="predicted"/>
<dbReference type="EMBL" id="JABWUV010000039">
    <property type="protein sequence ID" value="KAF6270285.1"/>
    <property type="molecule type" value="Genomic_DNA"/>
</dbReference>
<dbReference type="AlphaFoldDB" id="A0A7J7R2T8"/>
<reference evidence="2 3" key="1">
    <citation type="journal article" date="2020" name="Nature">
        <title>Six reference-quality genomes reveal evolution of bat adaptations.</title>
        <authorList>
            <person name="Jebb D."/>
            <person name="Huang Z."/>
            <person name="Pippel M."/>
            <person name="Hughes G.M."/>
            <person name="Lavrichenko K."/>
            <person name="Devanna P."/>
            <person name="Winkler S."/>
            <person name="Jermiin L.S."/>
            <person name="Skirmuntt E.C."/>
            <person name="Katzourakis A."/>
            <person name="Burkitt-Gray L."/>
            <person name="Ray D.A."/>
            <person name="Sullivan K.A.M."/>
            <person name="Roscito J.G."/>
            <person name="Kirilenko B.M."/>
            <person name="Davalos L.M."/>
            <person name="Corthals A.P."/>
            <person name="Power M.L."/>
            <person name="Jones G."/>
            <person name="Ransome R.D."/>
            <person name="Dechmann D.K.N."/>
            <person name="Locatelli A.G."/>
            <person name="Puechmaille S.J."/>
            <person name="Fedrigo O."/>
            <person name="Jarvis E.D."/>
            <person name="Hiller M."/>
            <person name="Vernes S.C."/>
            <person name="Myers E.W."/>
            <person name="Teeling E.C."/>
        </authorList>
    </citation>
    <scope>NUCLEOTIDE SEQUENCE [LARGE SCALE GENOMIC DNA]</scope>
    <source>
        <strain evidence="2">MMyoMyo1</strain>
        <tissue evidence="2">Flight muscle</tissue>
    </source>
</reference>
<keyword evidence="3" id="KW-1185">Reference proteome</keyword>
<comment type="caution">
    <text evidence="2">The sequence shown here is derived from an EMBL/GenBank/DDBJ whole genome shotgun (WGS) entry which is preliminary data.</text>
</comment>
<evidence type="ECO:0000313" key="3">
    <source>
        <dbReference type="Proteomes" id="UP000527355"/>
    </source>
</evidence>